<evidence type="ECO:0000313" key="2">
    <source>
        <dbReference type="Proteomes" id="UP000031843"/>
    </source>
</evidence>
<organism evidence="1 2">
    <name type="scientific">Cupriavidus basilensis</name>
    <dbReference type="NCBI Taxonomy" id="68895"/>
    <lineage>
        <taxon>Bacteria</taxon>
        <taxon>Pseudomonadati</taxon>
        <taxon>Pseudomonadota</taxon>
        <taxon>Betaproteobacteria</taxon>
        <taxon>Burkholderiales</taxon>
        <taxon>Burkholderiaceae</taxon>
        <taxon>Cupriavidus</taxon>
    </lineage>
</organism>
<dbReference type="Proteomes" id="UP000031843">
    <property type="component" value="Chromosome secondary"/>
</dbReference>
<protein>
    <submittedName>
        <fullName evidence="1">Uncharacterized protein</fullName>
    </submittedName>
</protein>
<keyword evidence="2" id="KW-1185">Reference proteome</keyword>
<proteinExistence type="predicted"/>
<dbReference type="KEGG" id="cbw:RR42_s0886"/>
<gene>
    <name evidence="1" type="ORF">RR42_s0886</name>
</gene>
<accession>A0A0C4YPG6</accession>
<dbReference type="AlphaFoldDB" id="A0A0C4YPG6"/>
<reference evidence="1 2" key="1">
    <citation type="journal article" date="2015" name="Genome Announc.">
        <title>Complete Genome Sequence of Cupriavidus basilensis 4G11, Isolated from the Oak Ridge Field Research Center Site.</title>
        <authorList>
            <person name="Ray J."/>
            <person name="Waters R.J."/>
            <person name="Skerker J.M."/>
            <person name="Kuehl J.V."/>
            <person name="Price M.N."/>
            <person name="Huang J."/>
            <person name="Chakraborty R."/>
            <person name="Arkin A.P."/>
            <person name="Deutschbauer A."/>
        </authorList>
    </citation>
    <scope>NUCLEOTIDE SEQUENCE [LARGE SCALE GENOMIC DNA]</scope>
    <source>
        <strain evidence="1">4G11</strain>
    </source>
</reference>
<dbReference type="EMBL" id="CP010537">
    <property type="protein sequence ID" value="AJG22476.1"/>
    <property type="molecule type" value="Genomic_DNA"/>
</dbReference>
<sequence length="60" mass="6318">MPCTSFTACQMIGDAAPGLRLRAAVSRNGKNGGGESIQSYCPVAAAHAQFFRLGDRFLLS</sequence>
<name>A0A0C4YPG6_9BURK</name>
<evidence type="ECO:0000313" key="1">
    <source>
        <dbReference type="EMBL" id="AJG22476.1"/>
    </source>
</evidence>